<feature type="transmembrane region" description="Helical" evidence="1">
    <location>
        <begin position="81"/>
        <end position="106"/>
    </location>
</feature>
<feature type="transmembrane region" description="Helical" evidence="1">
    <location>
        <begin position="203"/>
        <end position="223"/>
    </location>
</feature>
<dbReference type="OrthoDB" id="9798690at2"/>
<gene>
    <name evidence="3" type="ORF">DES49_1930</name>
</gene>
<dbReference type="AlphaFoldDB" id="A0A4R7JR33"/>
<evidence type="ECO:0000313" key="4">
    <source>
        <dbReference type="Proteomes" id="UP000295830"/>
    </source>
</evidence>
<keyword evidence="1" id="KW-1133">Transmembrane helix</keyword>
<dbReference type="PANTHER" id="PTHR42208">
    <property type="entry name" value="HEAVY METAL TRANSPORTER-RELATED"/>
    <property type="match status" value="1"/>
</dbReference>
<keyword evidence="1" id="KW-0472">Membrane</keyword>
<dbReference type="InterPro" id="IPR039447">
    <property type="entry name" value="UreH-like_TM_dom"/>
</dbReference>
<comment type="caution">
    <text evidence="3">The sequence shown here is derived from an EMBL/GenBank/DDBJ whole genome shotgun (WGS) entry which is preliminary data.</text>
</comment>
<name>A0A4R7JR33_9GAMM</name>
<reference evidence="3 4" key="1">
    <citation type="submission" date="2019-03" db="EMBL/GenBank/DDBJ databases">
        <title>Genomic Encyclopedia of Type Strains, Phase IV (KMG-IV): sequencing the most valuable type-strain genomes for metagenomic binning, comparative biology and taxonomic classification.</title>
        <authorList>
            <person name="Goeker M."/>
        </authorList>
    </citation>
    <scope>NUCLEOTIDE SEQUENCE [LARGE SCALE GENOMIC DNA]</scope>
    <source>
        <strain evidence="3 4">DSM 15505</strain>
    </source>
</reference>
<evidence type="ECO:0000256" key="1">
    <source>
        <dbReference type="SAM" id="Phobius"/>
    </source>
</evidence>
<organism evidence="3 4">
    <name type="scientific">Halospina denitrificans</name>
    <dbReference type="NCBI Taxonomy" id="332522"/>
    <lineage>
        <taxon>Bacteria</taxon>
        <taxon>Pseudomonadati</taxon>
        <taxon>Pseudomonadota</taxon>
        <taxon>Gammaproteobacteria</taxon>
        <taxon>Halospina</taxon>
    </lineage>
</organism>
<feature type="transmembrane region" description="Helical" evidence="1">
    <location>
        <begin position="168"/>
        <end position="191"/>
    </location>
</feature>
<accession>A0A4R7JR33</accession>
<dbReference type="Proteomes" id="UP000295830">
    <property type="component" value="Unassembled WGS sequence"/>
</dbReference>
<dbReference type="RefSeq" id="WP_133736195.1">
    <property type="nucleotide sequence ID" value="NZ_SOAX01000004.1"/>
</dbReference>
<feature type="domain" description="Urease accessory protein UreH-like transmembrane" evidence="2">
    <location>
        <begin position="8"/>
        <end position="217"/>
    </location>
</feature>
<dbReference type="Pfam" id="PF13386">
    <property type="entry name" value="DsbD_2"/>
    <property type="match status" value="1"/>
</dbReference>
<feature type="transmembrane region" description="Helical" evidence="1">
    <location>
        <begin position="139"/>
        <end position="162"/>
    </location>
</feature>
<keyword evidence="4" id="KW-1185">Reference proteome</keyword>
<keyword evidence="1" id="KW-0812">Transmembrane</keyword>
<sequence length="226" mass="24348">MWWTDWTTAFVLGLVSSTHCVGMCGGIVGALTYSLTPGIRQNRAQFVLFSLHYHLGRISSYVLAGALVAGGAAVFQDLAGAGSALVMRAVGAVFLVMLGLYIGGWFPRFAWVESMGHPLWRRLEPIGRRLLPVRSLPQAFGFGLVWGWLPCGLVYSALVYSLSTGSVWQGMGVMLFFGLGTIPTLLLVGFMAERVSRVMSRPLFRQVAGILIIGLAVVPMALAPGQ</sequence>
<evidence type="ECO:0000259" key="2">
    <source>
        <dbReference type="Pfam" id="PF13386"/>
    </source>
</evidence>
<dbReference type="EMBL" id="SOAX01000004">
    <property type="protein sequence ID" value="TDT40166.1"/>
    <property type="molecule type" value="Genomic_DNA"/>
</dbReference>
<proteinExistence type="predicted"/>
<feature type="transmembrane region" description="Helical" evidence="1">
    <location>
        <begin position="54"/>
        <end position="75"/>
    </location>
</feature>
<dbReference type="PANTHER" id="PTHR42208:SF1">
    <property type="entry name" value="HEAVY METAL TRANSPORTER"/>
    <property type="match status" value="1"/>
</dbReference>
<feature type="transmembrane region" description="Helical" evidence="1">
    <location>
        <begin position="6"/>
        <end position="33"/>
    </location>
</feature>
<protein>
    <recommendedName>
        <fullName evidence="2">Urease accessory protein UreH-like transmembrane domain-containing protein</fullName>
    </recommendedName>
</protein>
<evidence type="ECO:0000313" key="3">
    <source>
        <dbReference type="EMBL" id="TDT40166.1"/>
    </source>
</evidence>